<dbReference type="AlphaFoldDB" id="A0A9Q4ANI8"/>
<feature type="domain" description="HAMP" evidence="6">
    <location>
        <begin position="206"/>
        <end position="259"/>
    </location>
</feature>
<dbReference type="Pfam" id="PF18947">
    <property type="entry name" value="HAMP_2"/>
    <property type="match status" value="1"/>
</dbReference>
<dbReference type="Gene3D" id="6.10.340.10">
    <property type="match status" value="1"/>
</dbReference>
<comment type="caution">
    <text evidence="7">The sequence shown here is derived from an EMBL/GenBank/DDBJ whole genome shotgun (WGS) entry which is preliminary data.</text>
</comment>
<dbReference type="Pfam" id="PF00672">
    <property type="entry name" value="HAMP"/>
    <property type="match status" value="1"/>
</dbReference>
<feature type="transmembrane region" description="Helical" evidence="4">
    <location>
        <begin position="12"/>
        <end position="34"/>
    </location>
</feature>
<organism evidence="7 8">
    <name type="scientific">Devosia ureilytica</name>
    <dbReference type="NCBI Taxonomy" id="2952754"/>
    <lineage>
        <taxon>Bacteria</taxon>
        <taxon>Pseudomonadati</taxon>
        <taxon>Pseudomonadota</taxon>
        <taxon>Alphaproteobacteria</taxon>
        <taxon>Hyphomicrobiales</taxon>
        <taxon>Devosiaceae</taxon>
        <taxon>Devosia</taxon>
    </lineage>
</organism>
<dbReference type="GO" id="GO:0016020">
    <property type="term" value="C:membrane"/>
    <property type="evidence" value="ECO:0007669"/>
    <property type="project" value="InterPro"/>
</dbReference>
<dbReference type="InterPro" id="IPR003660">
    <property type="entry name" value="HAMP_dom"/>
</dbReference>
<proteinExistence type="inferred from homology"/>
<evidence type="ECO:0000313" key="7">
    <source>
        <dbReference type="EMBL" id="MCP8886856.1"/>
    </source>
</evidence>
<evidence type="ECO:0000256" key="1">
    <source>
        <dbReference type="ARBA" id="ARBA00022500"/>
    </source>
</evidence>
<dbReference type="CDD" id="cd11386">
    <property type="entry name" value="MCP_signal"/>
    <property type="match status" value="1"/>
</dbReference>
<dbReference type="GO" id="GO:0006935">
    <property type="term" value="P:chemotaxis"/>
    <property type="evidence" value="ECO:0007669"/>
    <property type="project" value="UniProtKB-KW"/>
</dbReference>
<dbReference type="Gene3D" id="1.10.287.950">
    <property type="entry name" value="Methyl-accepting chemotaxis protein"/>
    <property type="match status" value="1"/>
</dbReference>
<dbReference type="PANTHER" id="PTHR43531:SF11">
    <property type="entry name" value="METHYL-ACCEPTING CHEMOTAXIS PROTEIN 3"/>
    <property type="match status" value="1"/>
</dbReference>
<dbReference type="PROSITE" id="PS50111">
    <property type="entry name" value="CHEMOTAXIS_TRANSDUC_2"/>
    <property type="match status" value="1"/>
</dbReference>
<name>A0A9Q4ANI8_9HYPH</name>
<feature type="domain" description="HAMP" evidence="6">
    <location>
        <begin position="294"/>
        <end position="329"/>
    </location>
</feature>
<keyword evidence="4" id="KW-0812">Transmembrane</keyword>
<evidence type="ECO:0000259" key="6">
    <source>
        <dbReference type="PROSITE" id="PS50885"/>
    </source>
</evidence>
<feature type="domain" description="Methyl-accepting transducer" evidence="5">
    <location>
        <begin position="379"/>
        <end position="608"/>
    </location>
</feature>
<dbReference type="InterPro" id="IPR051310">
    <property type="entry name" value="MCP_chemotaxis"/>
</dbReference>
<dbReference type="EMBL" id="JAMWDU010000002">
    <property type="protein sequence ID" value="MCP8886856.1"/>
    <property type="molecule type" value="Genomic_DNA"/>
</dbReference>
<keyword evidence="4" id="KW-1133">Transmembrane helix</keyword>
<dbReference type="Proteomes" id="UP001060275">
    <property type="component" value="Unassembled WGS sequence"/>
</dbReference>
<dbReference type="Pfam" id="PF00015">
    <property type="entry name" value="MCPsignal"/>
    <property type="match status" value="1"/>
</dbReference>
<keyword evidence="4" id="KW-0472">Membrane</keyword>
<sequence length="676" mass="71586">MKRLSSVKARIYAAFAGVAAIILVVAATAIGMMYSAETLFAQYRQAARQSLEINDYVRDVETLRQDFADYLQAPDARKGARVREMILDVGTTDADGMAFFLHDPVSLEAIETVTLQSQQYDAAFTKLMAAIAAGTAADSAPETAEIRALGLSMSELYNAMSDRAKQTQNALGPQIVDQQRLQFYIIATVGLIGLIAGIALAAITARWLGSAIVGLTATMRALSQGNYDVAIAGTDVRNELGDMARALETFRDNGRQVAQAEVEKLARDSSAQARAELMARFQAAFDTVIAGAMKGDFSARLDPNQGDPEIDRIADNLNAMLVSVETALGEAETVLGAMAQADLRERMRGNYAGAFDRLKTSTNNVADKLAEMVGELRQTSRALKTATAEILAGANDLSERTTRQAATIEETSAAMEQMASTVALNAERAKTASGSTDKVTRVVEASSAVMDEATSAMTAIETSSAKISNIIGLIDDIAFQTNLLALNASVEAARAGEAGKGFAVVAVEVRRLAQSAAQASSEVKVLIEQSASEVRNGTKLVSDVAGRLGEIIEGVRQTASVMETIASDSQAQASGFSEVNVAVRQMDEMTQHNAALVEQMNASIEQTESQAGTLDTIVETFTLADQQAAAASRPARSARTPVQAPAEPGARALMGKVKKAAKAYFGGAAAEDWNEF</sequence>
<evidence type="ECO:0000259" key="5">
    <source>
        <dbReference type="PROSITE" id="PS50111"/>
    </source>
</evidence>
<dbReference type="PANTHER" id="PTHR43531">
    <property type="entry name" value="PROTEIN ICFG"/>
    <property type="match status" value="1"/>
</dbReference>
<keyword evidence="3" id="KW-0807">Transducer</keyword>
<dbReference type="SUPFAM" id="SSF158472">
    <property type="entry name" value="HAMP domain-like"/>
    <property type="match status" value="1"/>
</dbReference>
<protein>
    <submittedName>
        <fullName evidence="7">Methyl-accepting chemotaxis protein</fullName>
    </submittedName>
</protein>
<keyword evidence="1" id="KW-0145">Chemotaxis</keyword>
<accession>A0A9Q4ANI8</accession>
<dbReference type="SUPFAM" id="SSF58104">
    <property type="entry name" value="Methyl-accepting chemotaxis protein (MCP) signaling domain"/>
    <property type="match status" value="1"/>
</dbReference>
<evidence type="ECO:0000313" key="8">
    <source>
        <dbReference type="Proteomes" id="UP001060275"/>
    </source>
</evidence>
<dbReference type="GO" id="GO:0007165">
    <property type="term" value="P:signal transduction"/>
    <property type="evidence" value="ECO:0007669"/>
    <property type="project" value="UniProtKB-KW"/>
</dbReference>
<feature type="transmembrane region" description="Helical" evidence="4">
    <location>
        <begin position="183"/>
        <end position="203"/>
    </location>
</feature>
<dbReference type="InterPro" id="IPR004089">
    <property type="entry name" value="MCPsignal_dom"/>
</dbReference>
<comment type="similarity">
    <text evidence="2">Belongs to the methyl-accepting chemotaxis (MCP) protein family.</text>
</comment>
<evidence type="ECO:0000256" key="4">
    <source>
        <dbReference type="SAM" id="Phobius"/>
    </source>
</evidence>
<evidence type="ECO:0000256" key="2">
    <source>
        <dbReference type="ARBA" id="ARBA00029447"/>
    </source>
</evidence>
<dbReference type="PROSITE" id="PS50885">
    <property type="entry name" value="HAMP"/>
    <property type="match status" value="2"/>
</dbReference>
<keyword evidence="8" id="KW-1185">Reference proteome</keyword>
<reference evidence="7" key="1">
    <citation type="submission" date="2022-06" db="EMBL/GenBank/DDBJ databases">
        <title>Devosia sp. XJ19-45 genome assembly.</title>
        <authorList>
            <person name="Li B."/>
            <person name="Cai M."/>
            <person name="Nie G."/>
            <person name="Li W."/>
        </authorList>
    </citation>
    <scope>NUCLEOTIDE SEQUENCE</scope>
    <source>
        <strain evidence="7">XJ19-45</strain>
    </source>
</reference>
<dbReference type="SMART" id="SM00283">
    <property type="entry name" value="MA"/>
    <property type="match status" value="1"/>
</dbReference>
<dbReference type="SMART" id="SM00304">
    <property type="entry name" value="HAMP"/>
    <property type="match status" value="2"/>
</dbReference>
<gene>
    <name evidence="7" type="ORF">NF348_07045</name>
</gene>
<dbReference type="RefSeq" id="WP_254673471.1">
    <property type="nucleotide sequence ID" value="NZ_JAMWDU010000002.1"/>
</dbReference>
<evidence type="ECO:0000256" key="3">
    <source>
        <dbReference type="PROSITE-ProRule" id="PRU00284"/>
    </source>
</evidence>